<dbReference type="PROSITE" id="PS50035">
    <property type="entry name" value="PLD"/>
    <property type="match status" value="2"/>
</dbReference>
<keyword evidence="7" id="KW-0472">Membrane</keyword>
<evidence type="ECO:0000256" key="4">
    <source>
        <dbReference type="ARBA" id="ARBA00022692"/>
    </source>
</evidence>
<proteinExistence type="predicted"/>
<dbReference type="EMBL" id="CP122539">
    <property type="protein sequence ID" value="WGH77112.1"/>
    <property type="molecule type" value="Genomic_DNA"/>
</dbReference>
<evidence type="ECO:0000313" key="10">
    <source>
        <dbReference type="EMBL" id="WGH77112.1"/>
    </source>
</evidence>
<keyword evidence="6" id="KW-1133">Transmembrane helix</keyword>
<evidence type="ECO:0000256" key="1">
    <source>
        <dbReference type="ARBA" id="ARBA00004236"/>
    </source>
</evidence>
<dbReference type="InterPro" id="IPR025202">
    <property type="entry name" value="PLD-like_dom"/>
</dbReference>
<gene>
    <name evidence="10" type="primary">cls</name>
    <name evidence="10" type="ORF">P8625_13325</name>
</gene>
<keyword evidence="3" id="KW-0808">Transferase</keyword>
<dbReference type="EC" id="2.7.8.-" evidence="8"/>
<dbReference type="PANTHER" id="PTHR21248">
    <property type="entry name" value="CARDIOLIPIN SYNTHASE"/>
    <property type="match status" value="1"/>
</dbReference>
<dbReference type="CDD" id="cd09112">
    <property type="entry name" value="PLDc_CLS_2"/>
    <property type="match status" value="1"/>
</dbReference>
<evidence type="ECO:0000256" key="8">
    <source>
        <dbReference type="NCBIfam" id="TIGR04265"/>
    </source>
</evidence>
<protein>
    <recommendedName>
        <fullName evidence="8">Cardiolipin synthase</fullName>
        <ecNumber evidence="8">2.7.8.-</ecNumber>
    </recommendedName>
</protein>
<keyword evidence="2" id="KW-1003">Cell membrane</keyword>
<dbReference type="InterPro" id="IPR001736">
    <property type="entry name" value="PLipase_D/transphosphatidylase"/>
</dbReference>
<dbReference type="Pfam" id="PF13091">
    <property type="entry name" value="PLDc_2"/>
    <property type="match status" value="2"/>
</dbReference>
<dbReference type="SUPFAM" id="SSF56024">
    <property type="entry name" value="Phospholipase D/nuclease"/>
    <property type="match status" value="2"/>
</dbReference>
<keyword evidence="4" id="KW-0812">Transmembrane</keyword>
<name>A0ABY8L6U1_9FLAO</name>
<feature type="domain" description="PLD phosphodiesterase" evidence="9">
    <location>
        <begin position="313"/>
        <end position="340"/>
    </location>
</feature>
<reference evidence="10 11" key="1">
    <citation type="submission" date="2023-04" db="EMBL/GenBank/DDBJ databases">
        <title>Tenacibaculum tangerinum sp. nov., isolated from sea tidal flat of South Korea.</title>
        <authorList>
            <person name="Lee S.H."/>
            <person name="Kim J.-J."/>
        </authorList>
    </citation>
    <scope>NUCLEOTIDE SEQUENCE [LARGE SCALE GENOMIC DNA]</scope>
    <source>
        <strain evidence="10 11">GRR-S3-23</strain>
    </source>
</reference>
<feature type="domain" description="PLD phosphodiesterase" evidence="9">
    <location>
        <begin position="132"/>
        <end position="159"/>
    </location>
</feature>
<evidence type="ECO:0000313" key="11">
    <source>
        <dbReference type="Proteomes" id="UP001232001"/>
    </source>
</evidence>
<dbReference type="InterPro" id="IPR022924">
    <property type="entry name" value="Cardiolipin_synthase"/>
</dbReference>
<sequence length="400" mass="45758">MSNETLLQKKDDLKHFMPLAKMISWNNTLNTYNNTTSLFINGEEKFPEVLKSISKAKHHIHLQYYIYENDTIGTQIGDLLIQKAQEGVEVRVIYDDLGSKKLQSKFLKRLKDAGVKVAPFFKIKFLVLANRVNYRNHRKIIVIDGLEGYVGGINVSDKYINNGKHSLYWRDTHVKIVGAAVMNLQYIFLTDWNFCAKKSVPLSDVYFPIQQAASKNFGSHLVQITASGPDSDYQDIMYSLISAITLSKKEICLTTPYFIPEKSFTDALKIAKMSGVDVKILVPGISDSVLVNITSNSYYEDLLKAGIKIYKYQKGFVHAKTMVCDDLIAMVGTANLDQRSFDLNFEVNALIYDAEFAKKLRIEFYKDLEHADELDLETWLKRPFYTTFAERIMRLVSPLM</sequence>
<dbReference type="SMART" id="SM00155">
    <property type="entry name" value="PLDc"/>
    <property type="match status" value="2"/>
</dbReference>
<evidence type="ECO:0000259" key="9">
    <source>
        <dbReference type="PROSITE" id="PS50035"/>
    </source>
</evidence>
<evidence type="ECO:0000256" key="6">
    <source>
        <dbReference type="ARBA" id="ARBA00022989"/>
    </source>
</evidence>
<evidence type="ECO:0000256" key="5">
    <source>
        <dbReference type="ARBA" id="ARBA00022737"/>
    </source>
</evidence>
<evidence type="ECO:0000256" key="2">
    <source>
        <dbReference type="ARBA" id="ARBA00022475"/>
    </source>
</evidence>
<dbReference type="Gene3D" id="3.30.870.10">
    <property type="entry name" value="Endonuclease Chain A"/>
    <property type="match status" value="2"/>
</dbReference>
<organism evidence="10 11">
    <name type="scientific">Tenacibaculum tangerinum</name>
    <dbReference type="NCBI Taxonomy" id="3038772"/>
    <lineage>
        <taxon>Bacteria</taxon>
        <taxon>Pseudomonadati</taxon>
        <taxon>Bacteroidota</taxon>
        <taxon>Flavobacteriia</taxon>
        <taxon>Flavobacteriales</taxon>
        <taxon>Flavobacteriaceae</taxon>
        <taxon>Tenacibaculum</taxon>
    </lineage>
</organism>
<dbReference type="NCBIfam" id="TIGR04265">
    <property type="entry name" value="bac_cardiolipin"/>
    <property type="match status" value="1"/>
</dbReference>
<keyword evidence="11" id="KW-1185">Reference proteome</keyword>
<dbReference type="CDD" id="cd09110">
    <property type="entry name" value="PLDc_CLS_1"/>
    <property type="match status" value="1"/>
</dbReference>
<comment type="subcellular location">
    <subcellularLocation>
        <location evidence="1">Cell membrane</location>
    </subcellularLocation>
</comment>
<dbReference type="Proteomes" id="UP001232001">
    <property type="component" value="Chromosome"/>
</dbReference>
<evidence type="ECO:0000256" key="7">
    <source>
        <dbReference type="ARBA" id="ARBA00023136"/>
    </source>
</evidence>
<evidence type="ECO:0000256" key="3">
    <source>
        <dbReference type="ARBA" id="ARBA00022679"/>
    </source>
</evidence>
<accession>A0ABY8L6U1</accession>
<dbReference type="PANTHER" id="PTHR21248:SF22">
    <property type="entry name" value="PHOSPHOLIPASE D"/>
    <property type="match status" value="1"/>
</dbReference>
<keyword evidence="5" id="KW-0677">Repeat</keyword>
<dbReference type="PIRSF" id="PIRSF000850">
    <property type="entry name" value="Phospholipase_D_PSS"/>
    <property type="match status" value="1"/>
</dbReference>